<dbReference type="Proteomes" id="UP000076837">
    <property type="component" value="Unassembled WGS sequence"/>
</dbReference>
<accession>A0A163GZQ0</accession>
<proteinExistence type="predicted"/>
<protein>
    <recommendedName>
        <fullName evidence="1">DUF7702 domain-containing protein</fullName>
    </recommendedName>
</protein>
<evidence type="ECO:0000313" key="3">
    <source>
        <dbReference type="Proteomes" id="UP000076837"/>
    </source>
</evidence>
<dbReference type="OrthoDB" id="2560628at2759"/>
<keyword evidence="3" id="KW-1185">Reference proteome</keyword>
<dbReference type="Pfam" id="PF24800">
    <property type="entry name" value="DUF7702"/>
    <property type="match status" value="1"/>
</dbReference>
<comment type="caution">
    <text evidence="2">The sequence shown here is derived from an EMBL/GenBank/DDBJ whole genome shotgun (WGS) entry which is preliminary data.</text>
</comment>
<sequence length="292" mass="32011">MFVITAEHVAIAELVVYIPIFLLTLWVVLRHGAHKQLGWIYVLIFSIIRVAGAVMEILSTKNADDTTDKEWAVILQSVGLSPLLLSTLGILKRVFDEISEHSPSAGRNMALQGLGSSRGLIGKIAGIYTKRATAASRRSRAVQLLHIPALIALVLAIMGGTDQASSDVSKHASGQTETHAAVIVFILIYMAACVLWAISARDFSIMSSSQTRIYLCVLLALPLLAVRILYSVISAFSHRKQFSTIDGDETIRLVMATIEEFLVVFMYTILGVITPRSTNKSRKQDHCSERGF</sequence>
<dbReference type="EMBL" id="JYNV01000141">
    <property type="protein sequence ID" value="KZM25087.1"/>
    <property type="molecule type" value="Genomic_DNA"/>
</dbReference>
<evidence type="ECO:0000259" key="1">
    <source>
        <dbReference type="Pfam" id="PF24800"/>
    </source>
</evidence>
<dbReference type="STRING" id="5454.A0A163GZQ0"/>
<name>A0A163GZQ0_DIDRA</name>
<dbReference type="AlphaFoldDB" id="A0A163GZQ0"/>
<dbReference type="InterPro" id="IPR056119">
    <property type="entry name" value="DUF7702"/>
</dbReference>
<reference evidence="2 3" key="1">
    <citation type="journal article" date="2016" name="Sci. Rep.">
        <title>Draft genome sequencing and secretome analysis of fungal phytopathogen Ascochyta rabiei provides insight into the necrotrophic effector repertoire.</title>
        <authorList>
            <person name="Verma S."/>
            <person name="Gazara R.K."/>
            <person name="Nizam S."/>
            <person name="Parween S."/>
            <person name="Chattopadhyay D."/>
            <person name="Verma P.K."/>
        </authorList>
    </citation>
    <scope>NUCLEOTIDE SEQUENCE [LARGE SCALE GENOMIC DNA]</scope>
    <source>
        <strain evidence="2 3">ArDII</strain>
    </source>
</reference>
<organism evidence="2 3">
    <name type="scientific">Didymella rabiei</name>
    <name type="common">Chickpea ascochyta blight fungus</name>
    <name type="synonym">Mycosphaerella rabiei</name>
    <dbReference type="NCBI Taxonomy" id="5454"/>
    <lineage>
        <taxon>Eukaryota</taxon>
        <taxon>Fungi</taxon>
        <taxon>Dikarya</taxon>
        <taxon>Ascomycota</taxon>
        <taxon>Pezizomycotina</taxon>
        <taxon>Dothideomycetes</taxon>
        <taxon>Pleosporomycetidae</taxon>
        <taxon>Pleosporales</taxon>
        <taxon>Pleosporineae</taxon>
        <taxon>Didymellaceae</taxon>
        <taxon>Ascochyta</taxon>
    </lineage>
</organism>
<feature type="domain" description="DUF7702" evidence="1">
    <location>
        <begin position="119"/>
        <end position="273"/>
    </location>
</feature>
<evidence type="ECO:0000313" key="2">
    <source>
        <dbReference type="EMBL" id="KZM25087.1"/>
    </source>
</evidence>
<dbReference type="PANTHER" id="PTHR42109:SF2">
    <property type="entry name" value="INTEGRAL MEMBRANE PROTEIN"/>
    <property type="match status" value="1"/>
</dbReference>
<gene>
    <name evidence="2" type="ORF">ST47_g3778</name>
</gene>
<dbReference type="PANTHER" id="PTHR42109">
    <property type="entry name" value="UNPLACED GENOMIC SCAFFOLD UM_SCAF_CONTIG_1.265, WHOLE GENOME SHOTGUN SEQUENCE"/>
    <property type="match status" value="1"/>
</dbReference>